<evidence type="ECO:0000256" key="1">
    <source>
        <dbReference type="SAM" id="MobiDB-lite"/>
    </source>
</evidence>
<protein>
    <submittedName>
        <fullName evidence="2">Uncharacterized protein</fullName>
    </submittedName>
</protein>
<reference evidence="2 3" key="1">
    <citation type="submission" date="2020-08" db="EMBL/GenBank/DDBJ databases">
        <title>Sequencing the genomes of 1000 actinobacteria strains.</title>
        <authorList>
            <person name="Klenk H.-P."/>
        </authorList>
    </citation>
    <scope>NUCLEOTIDE SEQUENCE [LARGE SCALE GENOMIC DNA]</scope>
    <source>
        <strain evidence="2 3">DSM 17294</strain>
    </source>
</reference>
<dbReference type="AlphaFoldDB" id="A0A841DGV9"/>
<name>A0A841DGV9_9ACTN</name>
<evidence type="ECO:0000313" key="3">
    <source>
        <dbReference type="Proteomes" id="UP000558997"/>
    </source>
</evidence>
<organism evidence="2 3">
    <name type="scientific">Kribbella solani</name>
    <dbReference type="NCBI Taxonomy" id="236067"/>
    <lineage>
        <taxon>Bacteria</taxon>
        <taxon>Bacillati</taxon>
        <taxon>Actinomycetota</taxon>
        <taxon>Actinomycetes</taxon>
        <taxon>Propionibacteriales</taxon>
        <taxon>Kribbellaceae</taxon>
        <taxon>Kribbella</taxon>
    </lineage>
</organism>
<proteinExistence type="predicted"/>
<sequence>MYPPGLTIRMRVGQVDLAEVEGGQCRFLFWGDQLLCVMNRTEPQMQTISGRSGTGQSFGSNGKLSASVRNTSART</sequence>
<evidence type="ECO:0000313" key="2">
    <source>
        <dbReference type="EMBL" id="MBB5977131.1"/>
    </source>
</evidence>
<keyword evidence="3" id="KW-1185">Reference proteome</keyword>
<dbReference type="Proteomes" id="UP000558997">
    <property type="component" value="Unassembled WGS sequence"/>
</dbReference>
<dbReference type="EMBL" id="JACHNF010000001">
    <property type="protein sequence ID" value="MBB5977131.1"/>
    <property type="molecule type" value="Genomic_DNA"/>
</dbReference>
<comment type="caution">
    <text evidence="2">The sequence shown here is derived from an EMBL/GenBank/DDBJ whole genome shotgun (WGS) entry which is preliminary data.</text>
</comment>
<accession>A0A841DGV9</accession>
<feature type="region of interest" description="Disordered" evidence="1">
    <location>
        <begin position="47"/>
        <end position="75"/>
    </location>
</feature>
<gene>
    <name evidence="2" type="ORF">HDA44_000472</name>
</gene>